<feature type="domain" description="Methyltransferase" evidence="3">
    <location>
        <begin position="72"/>
        <end position="164"/>
    </location>
</feature>
<reference evidence="4" key="1">
    <citation type="submission" date="2015-10" db="EMBL/GenBank/DDBJ databases">
        <authorList>
            <person name="Gilbert D.G."/>
        </authorList>
    </citation>
    <scope>NUCLEOTIDE SEQUENCE</scope>
</reference>
<sequence length="285" mass="31830">MAPDLEQPAGTQIDDEAVRRYFEDPSGTADPAAMSMMTHEFDLPSKAAEYRLAREVETISSWLDNIGESGSVLDVGCGAGAWVEIFANRFKSVVGIERSPRMVAAAQERVAHLPNAQVYQGDGRQDLLEGPFNFIFLGGLMMYMGDADVVELLQALKSRLSEGGVIILRESTVRKGVLALKGEYQVIYRSVNVYRQLCEQAGITEVEPRGNSGYASMAIAEEFVRIRRKWLSFLPKESRLLGSLTWAVLRAAAPVSFWALPQILNRLHIPWPKLQNHFFRLRPSE</sequence>
<protein>
    <recommendedName>
        <fullName evidence="3">Methyltransferase domain-containing protein</fullName>
    </recommendedName>
</protein>
<evidence type="ECO:0000313" key="4">
    <source>
        <dbReference type="EMBL" id="CUV03067.1"/>
    </source>
</evidence>
<keyword evidence="2" id="KW-0808">Transferase</keyword>
<dbReference type="SUPFAM" id="SSF53335">
    <property type="entry name" value="S-adenosyl-L-methionine-dependent methyltransferases"/>
    <property type="match status" value="1"/>
</dbReference>
<gene>
    <name evidence="4" type="ORF">MGWOODY_Clf860</name>
</gene>
<name>A0A161KFV8_9ZZZZ</name>
<dbReference type="Gene3D" id="3.40.50.150">
    <property type="entry name" value="Vaccinia Virus protein VP39"/>
    <property type="match status" value="1"/>
</dbReference>
<dbReference type="PANTHER" id="PTHR43861:SF1">
    <property type="entry name" value="TRANS-ACONITATE 2-METHYLTRANSFERASE"/>
    <property type="match status" value="1"/>
</dbReference>
<evidence type="ECO:0000256" key="2">
    <source>
        <dbReference type="ARBA" id="ARBA00022679"/>
    </source>
</evidence>
<dbReference type="Pfam" id="PF13649">
    <property type="entry name" value="Methyltransf_25"/>
    <property type="match status" value="1"/>
</dbReference>
<dbReference type="CDD" id="cd02440">
    <property type="entry name" value="AdoMet_MTases"/>
    <property type="match status" value="1"/>
</dbReference>
<dbReference type="InterPro" id="IPR041698">
    <property type="entry name" value="Methyltransf_25"/>
</dbReference>
<evidence type="ECO:0000256" key="1">
    <source>
        <dbReference type="ARBA" id="ARBA00022603"/>
    </source>
</evidence>
<dbReference type="InterPro" id="IPR029063">
    <property type="entry name" value="SAM-dependent_MTases_sf"/>
</dbReference>
<organism evidence="4">
    <name type="scientific">hydrothermal vent metagenome</name>
    <dbReference type="NCBI Taxonomy" id="652676"/>
    <lineage>
        <taxon>unclassified sequences</taxon>
        <taxon>metagenomes</taxon>
        <taxon>ecological metagenomes</taxon>
    </lineage>
</organism>
<dbReference type="GO" id="GO:0032259">
    <property type="term" value="P:methylation"/>
    <property type="evidence" value="ECO:0007669"/>
    <property type="project" value="UniProtKB-KW"/>
</dbReference>
<accession>A0A161KFV8</accession>
<dbReference type="AlphaFoldDB" id="A0A161KFV8"/>
<dbReference type="PANTHER" id="PTHR43861">
    <property type="entry name" value="TRANS-ACONITATE 2-METHYLTRANSFERASE-RELATED"/>
    <property type="match status" value="1"/>
</dbReference>
<keyword evidence="1" id="KW-0489">Methyltransferase</keyword>
<dbReference type="GO" id="GO:0008168">
    <property type="term" value="F:methyltransferase activity"/>
    <property type="evidence" value="ECO:0007669"/>
    <property type="project" value="UniProtKB-KW"/>
</dbReference>
<dbReference type="EMBL" id="FAXA01000350">
    <property type="protein sequence ID" value="CUV03067.1"/>
    <property type="molecule type" value="Genomic_DNA"/>
</dbReference>
<evidence type="ECO:0000259" key="3">
    <source>
        <dbReference type="Pfam" id="PF13649"/>
    </source>
</evidence>
<proteinExistence type="predicted"/>